<evidence type="ECO:0000256" key="5">
    <source>
        <dbReference type="SAM" id="Phobius"/>
    </source>
</evidence>
<gene>
    <name evidence="7" type="ORF">SAMN04489759_103187</name>
</gene>
<protein>
    <submittedName>
        <fullName evidence="7">Voltage-gated sodium channel</fullName>
    </submittedName>
</protein>
<evidence type="ECO:0000313" key="7">
    <source>
        <dbReference type="EMBL" id="SDF79689.1"/>
    </source>
</evidence>
<dbReference type="PANTHER" id="PTHR10037">
    <property type="entry name" value="VOLTAGE-GATED CATION CHANNEL CALCIUM AND SODIUM"/>
    <property type="match status" value="1"/>
</dbReference>
<evidence type="ECO:0000256" key="1">
    <source>
        <dbReference type="ARBA" id="ARBA00004141"/>
    </source>
</evidence>
<proteinExistence type="predicted"/>
<feature type="transmembrane region" description="Helical" evidence="5">
    <location>
        <begin position="81"/>
        <end position="99"/>
    </location>
</feature>
<organism evidence="7 8">
    <name type="scientific">Sulfitobacter delicatus</name>
    <dbReference type="NCBI Taxonomy" id="218672"/>
    <lineage>
        <taxon>Bacteria</taxon>
        <taxon>Pseudomonadati</taxon>
        <taxon>Pseudomonadota</taxon>
        <taxon>Alphaproteobacteria</taxon>
        <taxon>Rhodobacterales</taxon>
        <taxon>Roseobacteraceae</taxon>
        <taxon>Sulfitobacter</taxon>
    </lineage>
</organism>
<feature type="transmembrane region" description="Helical" evidence="5">
    <location>
        <begin position="146"/>
        <end position="166"/>
    </location>
</feature>
<keyword evidence="7" id="KW-0813">Transport</keyword>
<dbReference type="EMBL" id="FNBP01000003">
    <property type="protein sequence ID" value="SDF79689.1"/>
    <property type="molecule type" value="Genomic_DNA"/>
</dbReference>
<keyword evidence="7" id="KW-0406">Ion transport</keyword>
<evidence type="ECO:0000256" key="3">
    <source>
        <dbReference type="ARBA" id="ARBA00022989"/>
    </source>
</evidence>
<comment type="subcellular location">
    <subcellularLocation>
        <location evidence="1">Membrane</location>
        <topology evidence="1">Multi-pass membrane protein</topology>
    </subcellularLocation>
</comment>
<dbReference type="Proteomes" id="UP000199399">
    <property type="component" value="Unassembled WGS sequence"/>
</dbReference>
<sequence>MAGVMRSFGSASRPKKTKLKPAPTLHFCARARGFAADCCCAVDPLLRSRTRHPISTRMTDLSQTAPTSPRRRIARFVERNAVQNFILAVILFNAVILGLETSDAVMAEVGPLILVLDRICLTIFVVEIALKLYAHGTDFFRRGWNLFDFVIVGISLIPATQSLSVLRALRILRLLRVVSVAPSLRRVVEGLVNALPGMGSVFLLMGVIFYIGSVMATKLFGATFPDWFGTLGRSGYSLFQIMTLESWSMGIVRPVMEVYPYAWMFFVPFIVVTTFAVVNLLVGLIVNSMQDAHHEETNAKTDDYRDEVLARLNDLESLIKSHNTPPKP</sequence>
<dbReference type="SUPFAM" id="SSF81324">
    <property type="entry name" value="Voltage-gated potassium channels"/>
    <property type="match status" value="1"/>
</dbReference>
<keyword evidence="8" id="KW-1185">Reference proteome</keyword>
<dbReference type="AlphaFoldDB" id="A0A1G7P244"/>
<dbReference type="Gene3D" id="1.20.120.350">
    <property type="entry name" value="Voltage-gated potassium channels. Chain C"/>
    <property type="match status" value="1"/>
</dbReference>
<dbReference type="Pfam" id="PF00520">
    <property type="entry name" value="Ion_trans"/>
    <property type="match status" value="1"/>
</dbReference>
<dbReference type="InterPro" id="IPR043203">
    <property type="entry name" value="VGCC_Ca_Na"/>
</dbReference>
<dbReference type="InterPro" id="IPR005821">
    <property type="entry name" value="Ion_trans_dom"/>
</dbReference>
<keyword evidence="3 5" id="KW-1133">Transmembrane helix</keyword>
<feature type="domain" description="Ion transport" evidence="6">
    <location>
        <begin position="82"/>
        <end position="295"/>
    </location>
</feature>
<dbReference type="PANTHER" id="PTHR10037:SF62">
    <property type="entry name" value="SODIUM CHANNEL PROTEIN 60E"/>
    <property type="match status" value="1"/>
</dbReference>
<feature type="transmembrane region" description="Helical" evidence="5">
    <location>
        <begin position="201"/>
        <end position="224"/>
    </location>
</feature>
<dbReference type="STRING" id="218672.SAMN04489759_103187"/>
<evidence type="ECO:0000259" key="6">
    <source>
        <dbReference type="Pfam" id="PF00520"/>
    </source>
</evidence>
<keyword evidence="7" id="KW-0407">Ion channel</keyword>
<reference evidence="8" key="1">
    <citation type="submission" date="2016-10" db="EMBL/GenBank/DDBJ databases">
        <authorList>
            <person name="Varghese N."/>
            <person name="Submissions S."/>
        </authorList>
    </citation>
    <scope>NUCLEOTIDE SEQUENCE [LARGE SCALE GENOMIC DNA]</scope>
    <source>
        <strain evidence="8">DSM 16477</strain>
    </source>
</reference>
<feature type="transmembrane region" description="Helical" evidence="5">
    <location>
        <begin position="262"/>
        <end position="286"/>
    </location>
</feature>
<evidence type="ECO:0000256" key="4">
    <source>
        <dbReference type="ARBA" id="ARBA00023136"/>
    </source>
</evidence>
<accession>A0A1G7P244</accession>
<dbReference type="Gene3D" id="1.10.287.70">
    <property type="match status" value="1"/>
</dbReference>
<keyword evidence="4 5" id="KW-0472">Membrane</keyword>
<name>A0A1G7P244_9RHOB</name>
<dbReference type="GO" id="GO:0001518">
    <property type="term" value="C:voltage-gated sodium channel complex"/>
    <property type="evidence" value="ECO:0007669"/>
    <property type="project" value="TreeGrafter"/>
</dbReference>
<dbReference type="GO" id="GO:0005248">
    <property type="term" value="F:voltage-gated sodium channel activity"/>
    <property type="evidence" value="ECO:0007669"/>
    <property type="project" value="TreeGrafter"/>
</dbReference>
<evidence type="ECO:0000313" key="8">
    <source>
        <dbReference type="Proteomes" id="UP000199399"/>
    </source>
</evidence>
<keyword evidence="2 5" id="KW-0812">Transmembrane</keyword>
<dbReference type="InterPro" id="IPR027359">
    <property type="entry name" value="Volt_channel_dom_sf"/>
</dbReference>
<evidence type="ECO:0000256" key="2">
    <source>
        <dbReference type="ARBA" id="ARBA00022692"/>
    </source>
</evidence>